<dbReference type="InterPro" id="IPR036942">
    <property type="entry name" value="Beta-barrel_TonB_sf"/>
</dbReference>
<keyword evidence="8" id="KW-0675">Receptor</keyword>
<dbReference type="InterPro" id="IPR023997">
    <property type="entry name" value="TonB-dep_OMP_SusC/RagA_CS"/>
</dbReference>
<dbReference type="NCBIfam" id="TIGR04057">
    <property type="entry name" value="SusC_RagA_signa"/>
    <property type="match status" value="1"/>
</dbReference>
<dbReference type="InterPro" id="IPR037066">
    <property type="entry name" value="Plug_dom_sf"/>
</dbReference>
<feature type="domain" description="TonB-dependent receptor plug" evidence="13">
    <location>
        <begin position="119"/>
        <end position="243"/>
    </location>
</feature>
<dbReference type="Proteomes" id="UP001185092">
    <property type="component" value="Unassembled WGS sequence"/>
</dbReference>
<dbReference type="Gene3D" id="2.60.40.1120">
    <property type="entry name" value="Carboxypeptidase-like, regulatory domain"/>
    <property type="match status" value="1"/>
</dbReference>
<evidence type="ECO:0000256" key="3">
    <source>
        <dbReference type="ARBA" id="ARBA00022452"/>
    </source>
</evidence>
<evidence type="ECO:0000256" key="9">
    <source>
        <dbReference type="ARBA" id="ARBA00023237"/>
    </source>
</evidence>
<evidence type="ECO:0000256" key="4">
    <source>
        <dbReference type="ARBA" id="ARBA00022692"/>
    </source>
</evidence>
<dbReference type="GO" id="GO:0015344">
    <property type="term" value="F:siderophore uptake transmembrane transporter activity"/>
    <property type="evidence" value="ECO:0007669"/>
    <property type="project" value="TreeGrafter"/>
</dbReference>
<comment type="similarity">
    <text evidence="10 11">Belongs to the TonB-dependent receptor family.</text>
</comment>
<evidence type="ECO:0000256" key="6">
    <source>
        <dbReference type="ARBA" id="ARBA00023077"/>
    </source>
</evidence>
<evidence type="ECO:0000256" key="5">
    <source>
        <dbReference type="ARBA" id="ARBA00022729"/>
    </source>
</evidence>
<dbReference type="PANTHER" id="PTHR30069:SF29">
    <property type="entry name" value="HEMOGLOBIN AND HEMOGLOBIN-HAPTOGLOBIN-BINDING PROTEIN 1-RELATED"/>
    <property type="match status" value="1"/>
</dbReference>
<accession>A0AAE3XKH9</accession>
<dbReference type="NCBIfam" id="TIGR04056">
    <property type="entry name" value="OMP_RagA_SusC"/>
    <property type="match status" value="1"/>
</dbReference>
<keyword evidence="6 11" id="KW-0798">TonB box</keyword>
<dbReference type="AlphaFoldDB" id="A0AAE3XKH9"/>
<dbReference type="Gene3D" id="2.40.170.20">
    <property type="entry name" value="TonB-dependent receptor, beta-barrel domain"/>
    <property type="match status" value="1"/>
</dbReference>
<evidence type="ECO:0000256" key="10">
    <source>
        <dbReference type="PROSITE-ProRule" id="PRU01360"/>
    </source>
</evidence>
<dbReference type="GO" id="GO:0044718">
    <property type="term" value="P:siderophore transmembrane transport"/>
    <property type="evidence" value="ECO:0007669"/>
    <property type="project" value="TreeGrafter"/>
</dbReference>
<name>A0AAE3XKH9_9BACT</name>
<organism evidence="14 15">
    <name type="scientific">Aureibacter tunicatorum</name>
    <dbReference type="NCBI Taxonomy" id="866807"/>
    <lineage>
        <taxon>Bacteria</taxon>
        <taxon>Pseudomonadati</taxon>
        <taxon>Bacteroidota</taxon>
        <taxon>Cytophagia</taxon>
        <taxon>Cytophagales</taxon>
        <taxon>Persicobacteraceae</taxon>
        <taxon>Aureibacter</taxon>
    </lineage>
</organism>
<dbReference type="Pfam" id="PF13715">
    <property type="entry name" value="CarbopepD_reg_2"/>
    <property type="match status" value="1"/>
</dbReference>
<comment type="caution">
    <text evidence="14">The sequence shown here is derived from an EMBL/GenBank/DDBJ whole genome shotgun (WGS) entry which is preliminary data.</text>
</comment>
<dbReference type="Pfam" id="PF07715">
    <property type="entry name" value="Plug"/>
    <property type="match status" value="1"/>
</dbReference>
<keyword evidence="3 10" id="KW-1134">Transmembrane beta strand</keyword>
<dbReference type="PANTHER" id="PTHR30069">
    <property type="entry name" value="TONB-DEPENDENT OUTER MEMBRANE RECEPTOR"/>
    <property type="match status" value="1"/>
</dbReference>
<comment type="subcellular location">
    <subcellularLocation>
        <location evidence="1 10">Cell outer membrane</location>
        <topology evidence="1 10">Multi-pass membrane protein</topology>
    </subcellularLocation>
</comment>
<dbReference type="InterPro" id="IPR039426">
    <property type="entry name" value="TonB-dep_rcpt-like"/>
</dbReference>
<dbReference type="InterPro" id="IPR023996">
    <property type="entry name" value="TonB-dep_OMP_SusC/RagA"/>
</dbReference>
<dbReference type="InterPro" id="IPR000531">
    <property type="entry name" value="Beta-barrel_TonB"/>
</dbReference>
<keyword evidence="5" id="KW-0732">Signal</keyword>
<keyword evidence="4 10" id="KW-0812">Transmembrane</keyword>
<evidence type="ECO:0000256" key="11">
    <source>
        <dbReference type="RuleBase" id="RU003357"/>
    </source>
</evidence>
<keyword evidence="7 10" id="KW-0472">Membrane</keyword>
<evidence type="ECO:0000256" key="7">
    <source>
        <dbReference type="ARBA" id="ARBA00023136"/>
    </source>
</evidence>
<gene>
    <name evidence="14" type="ORF">HNQ88_001166</name>
</gene>
<dbReference type="SUPFAM" id="SSF56935">
    <property type="entry name" value="Porins"/>
    <property type="match status" value="1"/>
</dbReference>
<dbReference type="EMBL" id="JAVDQD010000001">
    <property type="protein sequence ID" value="MDR6238190.1"/>
    <property type="molecule type" value="Genomic_DNA"/>
</dbReference>
<reference evidence="14" key="1">
    <citation type="submission" date="2023-07" db="EMBL/GenBank/DDBJ databases">
        <title>Genomic Encyclopedia of Type Strains, Phase IV (KMG-IV): sequencing the most valuable type-strain genomes for metagenomic binning, comparative biology and taxonomic classification.</title>
        <authorList>
            <person name="Goeker M."/>
        </authorList>
    </citation>
    <scope>NUCLEOTIDE SEQUENCE</scope>
    <source>
        <strain evidence="14">DSM 26174</strain>
    </source>
</reference>
<keyword evidence="9 10" id="KW-0998">Cell outer membrane</keyword>
<dbReference type="InterPro" id="IPR008969">
    <property type="entry name" value="CarboxyPept-like_regulatory"/>
</dbReference>
<evidence type="ECO:0000313" key="15">
    <source>
        <dbReference type="Proteomes" id="UP001185092"/>
    </source>
</evidence>
<evidence type="ECO:0000259" key="13">
    <source>
        <dbReference type="Pfam" id="PF07715"/>
    </source>
</evidence>
<feature type="domain" description="TonB-dependent receptor-like beta-barrel" evidence="12">
    <location>
        <begin position="422"/>
        <end position="827"/>
    </location>
</feature>
<evidence type="ECO:0000259" key="12">
    <source>
        <dbReference type="Pfam" id="PF00593"/>
    </source>
</evidence>
<dbReference type="Pfam" id="PF00593">
    <property type="entry name" value="TonB_dep_Rec_b-barrel"/>
    <property type="match status" value="1"/>
</dbReference>
<evidence type="ECO:0000256" key="2">
    <source>
        <dbReference type="ARBA" id="ARBA00022448"/>
    </source>
</evidence>
<dbReference type="RefSeq" id="WP_309937658.1">
    <property type="nucleotide sequence ID" value="NZ_AP025305.1"/>
</dbReference>
<keyword evidence="2 10" id="KW-0813">Transport</keyword>
<protein>
    <submittedName>
        <fullName evidence="14">TonB-linked SusC/RagA family outer membrane protein</fullName>
    </submittedName>
</protein>
<evidence type="ECO:0000256" key="1">
    <source>
        <dbReference type="ARBA" id="ARBA00004571"/>
    </source>
</evidence>
<keyword evidence="15" id="KW-1185">Reference proteome</keyword>
<sequence length="1034" mass="113875">MRFYVILLAIFFCFLASPIVYGQSSKIEGTVTDYLTKETLPGVSISLKGTTNGTITNLDGYYSLDVESFPVTLQFQFIGYKTVEIEFSSAENSADVMLKEDVQQLNEVVVTAQQIEREKRTLGYAVTTLDKDEINKTGETNFVNSLSGKVAGVQVSSSGGGLGSSSRIVIRGTSSLSGNNQPLFVVDGVPIGNSNISSGDGISGAFDAGNGAGEINPADIESVTVLKGASAAALYGSRAANGAIIITTKRGKVGSKLSINYSTTFRTEEPLIMPDFQNDYSQGLNGKYDNRFLNGWGAFIEGQEVEDFNGNIEKLTAYPSNIDDFYQRGNLFINSIDLSSASETADLRLGITTHNQTGITPESKLGRYTISFNAGQKISKLVSARFSVNYVNSKNDGIVTQGGNSPNVLTSLLYGIPRNISHEKMKLNEDGSQNPLNKFTNSPYWIIEKNKNNTKVDRYFGFVQMDLKPNEWLGFTGRLGLDHRNEKRFRNSSKGTIGINEGSFEDDRIDQKELTASIMANVNRKLNEDLVFTAILGTEYNSRVFERILNTSEELSIDGIYAPDNALSNTPNKSYSERVTMGAYGDLSLTYRNYLTLNLTGRNDWSSTLPVDNRSYFYPSANMSFIFTDAFSWSNAYLSYGKVRVGAAKVGNDTAPYQLDFRFFPVTEIYGQYGLDNTYPWNGQSGYRASNTIPPQTLKPESQITYEIGTELQFFDGRFGLDLTYYHIRTKDQILSLTAPPETGYSRIMKNVGETENKGVELMLNTAPLVTSSFSWNVLLNFSKNNFKVVELAEGVDKLTIASGFGGLTVEATPGESLGIFGGTFKRDPDTGRPLVDENGIRLEGENERLGSINPDFTFGMTNSFQWKGINLSFLIDWAQGGLMYSSTVSDLRTSGLAYETGVDRDMLIIDSEALVDLGDGNTRENDIAISPEDFWTNYSKSTITEASLFDKTFVKLREIKISYSLPEKLLQRMPIRMLTVGLEARNLAILYKAIPHIDPETSLFQSSSDASGAIEMGGLPSTRSYGFNLKVGF</sequence>
<evidence type="ECO:0000313" key="14">
    <source>
        <dbReference type="EMBL" id="MDR6238190.1"/>
    </source>
</evidence>
<dbReference type="GO" id="GO:0009279">
    <property type="term" value="C:cell outer membrane"/>
    <property type="evidence" value="ECO:0007669"/>
    <property type="project" value="UniProtKB-SubCell"/>
</dbReference>
<dbReference type="SUPFAM" id="SSF49464">
    <property type="entry name" value="Carboxypeptidase regulatory domain-like"/>
    <property type="match status" value="1"/>
</dbReference>
<evidence type="ECO:0000256" key="8">
    <source>
        <dbReference type="ARBA" id="ARBA00023170"/>
    </source>
</evidence>
<dbReference type="Gene3D" id="2.170.130.10">
    <property type="entry name" value="TonB-dependent receptor, plug domain"/>
    <property type="match status" value="1"/>
</dbReference>
<proteinExistence type="inferred from homology"/>
<dbReference type="PROSITE" id="PS52016">
    <property type="entry name" value="TONB_DEPENDENT_REC_3"/>
    <property type="match status" value="1"/>
</dbReference>
<dbReference type="InterPro" id="IPR012910">
    <property type="entry name" value="Plug_dom"/>
</dbReference>